<comment type="similarity">
    <text evidence="2">Belongs to the bacterial solute-binding protein 2 family.</text>
</comment>
<feature type="domain" description="Periplasmic binding protein" evidence="4">
    <location>
        <begin position="52"/>
        <end position="304"/>
    </location>
</feature>
<reference evidence="5 6" key="1">
    <citation type="submission" date="2020-01" db="EMBL/GenBank/DDBJ databases">
        <title>Paenibacillus soybeanensis sp. nov. isolated from the nodules of soybean (Glycine max(L.) Merr).</title>
        <authorList>
            <person name="Wang H."/>
        </authorList>
    </citation>
    <scope>NUCLEOTIDE SEQUENCE [LARGE SCALE GENOMIC DNA]</scope>
    <source>
        <strain evidence="5 6">DSM 23054</strain>
    </source>
</reference>
<keyword evidence="6" id="KW-1185">Reference proteome</keyword>
<organism evidence="5 6">
    <name type="scientific">Paenibacillus sacheonensis</name>
    <dbReference type="NCBI Taxonomy" id="742054"/>
    <lineage>
        <taxon>Bacteria</taxon>
        <taxon>Bacillati</taxon>
        <taxon>Bacillota</taxon>
        <taxon>Bacilli</taxon>
        <taxon>Bacillales</taxon>
        <taxon>Paenibacillaceae</taxon>
        <taxon>Paenibacillus</taxon>
    </lineage>
</organism>
<evidence type="ECO:0000256" key="1">
    <source>
        <dbReference type="ARBA" id="ARBA00004196"/>
    </source>
</evidence>
<comment type="caution">
    <text evidence="5">The sequence shown here is derived from an EMBL/GenBank/DDBJ whole genome shotgun (WGS) entry which is preliminary data.</text>
</comment>
<name>A0A7X4YRQ5_9BACL</name>
<dbReference type="Gene3D" id="3.40.50.2300">
    <property type="match status" value="2"/>
</dbReference>
<dbReference type="OrthoDB" id="6196975at2"/>
<evidence type="ECO:0000313" key="6">
    <source>
        <dbReference type="Proteomes" id="UP000558113"/>
    </source>
</evidence>
<dbReference type="PANTHER" id="PTHR46847">
    <property type="entry name" value="D-ALLOSE-BINDING PERIPLASMIC PROTEIN-RELATED"/>
    <property type="match status" value="1"/>
</dbReference>
<comment type="subcellular location">
    <subcellularLocation>
        <location evidence="1">Cell envelope</location>
    </subcellularLocation>
</comment>
<sequence>MLNRIWNIGLLLLAAAFAGLLAAFALTALHTRELAGKLEPANESGQIGRVRVALISQELDNPFWRSVEQGARASAERSGMELAYMGPLRINPEEQARLFKKALLEGFDALLVQGLNDPTYAQLIAQASADGIPVVTIDADEPNSARIAYVGTDNRRAGEDMGRLVGRRAGGHGKVGILLGSEADNQRLRLEGFRGIAKTFPDLTVADVRFSNISRLQATEQAEDMLRKHPGMFAVIGFSALDGVGIAEAAKRAGTPGLQIFAFDDLASTRQAIANRRITAALVQQPVRMGEEAIALLHAYLQGRTVEKLHYTATTVLDGPGSAADGARGAGNGR</sequence>
<accession>A0A7X4YRQ5</accession>
<dbReference type="InterPro" id="IPR028082">
    <property type="entry name" value="Peripla_BP_I"/>
</dbReference>
<dbReference type="RefSeq" id="WP_161701206.1">
    <property type="nucleotide sequence ID" value="NZ_JAAAMU010000011.1"/>
</dbReference>
<evidence type="ECO:0000313" key="5">
    <source>
        <dbReference type="EMBL" id="NBC71337.1"/>
    </source>
</evidence>
<dbReference type="GO" id="GO:0030313">
    <property type="term" value="C:cell envelope"/>
    <property type="evidence" value="ECO:0007669"/>
    <property type="project" value="UniProtKB-SubCell"/>
</dbReference>
<dbReference type="InterPro" id="IPR025997">
    <property type="entry name" value="SBP_2_dom"/>
</dbReference>
<evidence type="ECO:0000256" key="3">
    <source>
        <dbReference type="ARBA" id="ARBA00022729"/>
    </source>
</evidence>
<evidence type="ECO:0000259" key="4">
    <source>
        <dbReference type="Pfam" id="PF13407"/>
    </source>
</evidence>
<dbReference type="Pfam" id="PF13407">
    <property type="entry name" value="Peripla_BP_4"/>
    <property type="match status" value="1"/>
</dbReference>
<evidence type="ECO:0000256" key="2">
    <source>
        <dbReference type="ARBA" id="ARBA00007639"/>
    </source>
</evidence>
<dbReference type="Proteomes" id="UP000558113">
    <property type="component" value="Unassembled WGS sequence"/>
</dbReference>
<dbReference type="PANTHER" id="PTHR46847:SF1">
    <property type="entry name" value="D-ALLOSE-BINDING PERIPLASMIC PROTEIN-RELATED"/>
    <property type="match status" value="1"/>
</dbReference>
<protein>
    <submittedName>
        <fullName evidence="5">Substrate-binding domain-containing protein</fullName>
    </submittedName>
</protein>
<dbReference type="SUPFAM" id="SSF53822">
    <property type="entry name" value="Periplasmic binding protein-like I"/>
    <property type="match status" value="1"/>
</dbReference>
<keyword evidence="3" id="KW-0732">Signal</keyword>
<dbReference type="EMBL" id="JAAAMU010000011">
    <property type="protein sequence ID" value="NBC71337.1"/>
    <property type="molecule type" value="Genomic_DNA"/>
</dbReference>
<gene>
    <name evidence="5" type="ORF">GT003_20265</name>
</gene>
<proteinExistence type="inferred from homology"/>
<dbReference type="AlphaFoldDB" id="A0A7X4YRQ5"/>
<dbReference type="GO" id="GO:0030246">
    <property type="term" value="F:carbohydrate binding"/>
    <property type="evidence" value="ECO:0007669"/>
    <property type="project" value="UniProtKB-ARBA"/>
</dbReference>